<reference evidence="2 3" key="1">
    <citation type="submission" date="2017-06" db="EMBL/GenBank/DDBJ databases">
        <title>Draft genome sequence of a variant of Elsinoe murrayae.</title>
        <authorList>
            <person name="Cheng Q."/>
        </authorList>
    </citation>
    <scope>NUCLEOTIDE SEQUENCE [LARGE SCALE GENOMIC DNA]</scope>
    <source>
        <strain evidence="2 3">CQ-2017a</strain>
    </source>
</reference>
<evidence type="ECO:0000313" key="2">
    <source>
        <dbReference type="EMBL" id="PNS19148.1"/>
    </source>
</evidence>
<feature type="compositionally biased region" description="Low complexity" evidence="1">
    <location>
        <begin position="113"/>
        <end position="126"/>
    </location>
</feature>
<evidence type="ECO:0000313" key="3">
    <source>
        <dbReference type="Proteomes" id="UP000243797"/>
    </source>
</evidence>
<keyword evidence="3" id="KW-1185">Reference proteome</keyword>
<feature type="compositionally biased region" description="Basic and acidic residues" evidence="1">
    <location>
        <begin position="131"/>
        <end position="142"/>
    </location>
</feature>
<dbReference type="EMBL" id="NKHZ01000033">
    <property type="protein sequence ID" value="PNS19148.1"/>
    <property type="molecule type" value="Genomic_DNA"/>
</dbReference>
<feature type="compositionally biased region" description="Basic residues" evidence="1">
    <location>
        <begin position="541"/>
        <end position="552"/>
    </location>
</feature>
<dbReference type="InParanoid" id="A0A2K1QVR4"/>
<feature type="region of interest" description="Disordered" evidence="1">
    <location>
        <begin position="336"/>
        <end position="355"/>
    </location>
</feature>
<comment type="caution">
    <text evidence="2">The sequence shown here is derived from an EMBL/GenBank/DDBJ whole genome shotgun (WGS) entry which is preliminary data.</text>
</comment>
<name>A0A2K1QVR4_9PEZI</name>
<feature type="compositionally biased region" description="Polar residues" evidence="1">
    <location>
        <begin position="56"/>
        <end position="74"/>
    </location>
</feature>
<feature type="region of interest" description="Disordered" evidence="1">
    <location>
        <begin position="360"/>
        <end position="485"/>
    </location>
</feature>
<sequence length="668" mass="74208">MSSTVSRAKPATAQELDESTDTPVPGTKVSAGSADKQPSSQTEMPHHHTRRKTEATSDSGRSNHTYETLASTDSAKVMPRVPDLPKEKSATPAATAAAAAAAPVLPPPEKTKTTSPKKSSRTSSPGKKPRRAESKSSKKSAEPHPAAYPPGYPIGYVPCDCPDCMYQAAHYAHAAPVHPAVSYPSPYPMEAPPEHYYPPSDPAIHDYPPELRPKLRRTSRPRPYSFHTAPPADPRAITAHAHHLAGYDLEPYYDDIDRRDYLDRPVVEGAVDVLPTIRQSPLVTQRPTMHHAHTDHPRRSAYKDYAPVFPDETDVMPHSSSYGRQHGFPSAVDHYFRHSSRSPTRQAAAAYPRRLSRDEVSYPPVSMGIGRRSSLKHSNTIPDALPVRASSRSRRDRSYTDLDSARAMYGPDAYLDPEHARRSSRNGSHSRRHSQQVPLSRYDLSDPHSRSPGHRYTTSESRTQRPISYYSHEEQAKQTKRRSRDMHYEAAAYDKFAEVRKYQSAVTGRNDEDELTRSLHRGYSKSGVKPILRQSSLRSGHSGRSRQSHHSGRPSLDAGSSSRESDIQVQVKVIRDGQTISKSKIAGSTDISITETGEIWHKDRSYHGSSAKSTASVFSSLFGKNRRGSGGRSGNDTGNDGARESRRRSRVASPIIEDRRGERESRRY</sequence>
<feature type="compositionally biased region" description="Basic and acidic residues" evidence="1">
    <location>
        <begin position="656"/>
        <end position="668"/>
    </location>
</feature>
<feature type="compositionally biased region" description="Low complexity" evidence="1">
    <location>
        <begin position="90"/>
        <end position="103"/>
    </location>
</feature>
<gene>
    <name evidence="2" type="ORF">CAC42_1884</name>
</gene>
<feature type="region of interest" description="Disordered" evidence="1">
    <location>
        <begin position="1"/>
        <end position="147"/>
    </location>
</feature>
<dbReference type="Proteomes" id="UP000243797">
    <property type="component" value="Unassembled WGS sequence"/>
</dbReference>
<feature type="compositionally biased region" description="Polar residues" evidence="1">
    <location>
        <begin position="456"/>
        <end position="466"/>
    </location>
</feature>
<dbReference type="OrthoDB" id="3921599at2759"/>
<protein>
    <submittedName>
        <fullName evidence="2">Uncharacterized protein</fullName>
    </submittedName>
</protein>
<proteinExistence type="predicted"/>
<dbReference type="AlphaFoldDB" id="A0A2K1QVR4"/>
<evidence type="ECO:0000256" key="1">
    <source>
        <dbReference type="SAM" id="MobiDB-lite"/>
    </source>
</evidence>
<feature type="region of interest" description="Disordered" evidence="1">
    <location>
        <begin position="621"/>
        <end position="668"/>
    </location>
</feature>
<organism evidence="2 3">
    <name type="scientific">Sphaceloma murrayae</name>
    <dbReference type="NCBI Taxonomy" id="2082308"/>
    <lineage>
        <taxon>Eukaryota</taxon>
        <taxon>Fungi</taxon>
        <taxon>Dikarya</taxon>
        <taxon>Ascomycota</taxon>
        <taxon>Pezizomycotina</taxon>
        <taxon>Dothideomycetes</taxon>
        <taxon>Dothideomycetidae</taxon>
        <taxon>Myriangiales</taxon>
        <taxon>Elsinoaceae</taxon>
        <taxon>Sphaceloma</taxon>
    </lineage>
</organism>
<accession>A0A2K1QVR4</accession>
<feature type="region of interest" description="Disordered" evidence="1">
    <location>
        <begin position="505"/>
        <end position="567"/>
    </location>
</feature>
<feature type="compositionally biased region" description="Basic residues" evidence="1">
    <location>
        <begin position="422"/>
        <end position="434"/>
    </location>
</feature>